<protein>
    <submittedName>
        <fullName evidence="2">Uncharacterized protein</fullName>
    </submittedName>
</protein>
<evidence type="ECO:0000313" key="2">
    <source>
        <dbReference type="EMBL" id="KJA15998.1"/>
    </source>
</evidence>
<feature type="region of interest" description="Disordered" evidence="1">
    <location>
        <begin position="61"/>
        <end position="95"/>
    </location>
</feature>
<accession>A0A0D2LYP3</accession>
<dbReference type="Proteomes" id="UP000054270">
    <property type="component" value="Unassembled WGS sequence"/>
</dbReference>
<keyword evidence="3" id="KW-1185">Reference proteome</keyword>
<proteinExistence type="predicted"/>
<name>A0A0D2LYP3_HYPSF</name>
<reference evidence="3" key="1">
    <citation type="submission" date="2014-04" db="EMBL/GenBank/DDBJ databases">
        <title>Evolutionary Origins and Diversification of the Mycorrhizal Mutualists.</title>
        <authorList>
            <consortium name="DOE Joint Genome Institute"/>
            <consortium name="Mycorrhizal Genomics Consortium"/>
            <person name="Kohler A."/>
            <person name="Kuo A."/>
            <person name="Nagy L.G."/>
            <person name="Floudas D."/>
            <person name="Copeland A."/>
            <person name="Barry K.W."/>
            <person name="Cichocki N."/>
            <person name="Veneault-Fourrey C."/>
            <person name="LaButti K."/>
            <person name="Lindquist E.A."/>
            <person name="Lipzen A."/>
            <person name="Lundell T."/>
            <person name="Morin E."/>
            <person name="Murat C."/>
            <person name="Riley R."/>
            <person name="Ohm R."/>
            <person name="Sun H."/>
            <person name="Tunlid A."/>
            <person name="Henrissat B."/>
            <person name="Grigoriev I.V."/>
            <person name="Hibbett D.S."/>
            <person name="Martin F."/>
        </authorList>
    </citation>
    <scope>NUCLEOTIDE SEQUENCE [LARGE SCALE GENOMIC DNA]</scope>
    <source>
        <strain evidence="3">FD-334 SS-4</strain>
    </source>
</reference>
<organism evidence="2 3">
    <name type="scientific">Hypholoma sublateritium (strain FD-334 SS-4)</name>
    <dbReference type="NCBI Taxonomy" id="945553"/>
    <lineage>
        <taxon>Eukaryota</taxon>
        <taxon>Fungi</taxon>
        <taxon>Dikarya</taxon>
        <taxon>Basidiomycota</taxon>
        <taxon>Agaricomycotina</taxon>
        <taxon>Agaricomycetes</taxon>
        <taxon>Agaricomycetidae</taxon>
        <taxon>Agaricales</taxon>
        <taxon>Agaricineae</taxon>
        <taxon>Strophariaceae</taxon>
        <taxon>Hypholoma</taxon>
    </lineage>
</organism>
<evidence type="ECO:0000256" key="1">
    <source>
        <dbReference type="SAM" id="MobiDB-lite"/>
    </source>
</evidence>
<dbReference type="EMBL" id="KN817630">
    <property type="protein sequence ID" value="KJA15998.1"/>
    <property type="molecule type" value="Genomic_DNA"/>
</dbReference>
<gene>
    <name evidence="2" type="ORF">HYPSUDRAFT_207410</name>
</gene>
<evidence type="ECO:0000313" key="3">
    <source>
        <dbReference type="Proteomes" id="UP000054270"/>
    </source>
</evidence>
<dbReference type="AlphaFoldDB" id="A0A0D2LYP3"/>
<sequence>MSIPSRVILTAARAVARACTAQELCTIDPVHLISCRQRAEAREKSTPRCWALTAFDQAQHPGSRRASTLEARRRVPTAKYSPGPAPAPVARSRSATATALTTRADLRLAPPPKYTSQCFRLRCRREGASATAIEPAPHRPPTSCITASTHSTLSAFDTDITASASSTSRTRRVIPYHIISHCVILYQA</sequence>